<keyword evidence="4 7" id="KW-0812">Transmembrane</keyword>
<dbReference type="RefSeq" id="WP_046772210.1">
    <property type="nucleotide sequence ID" value="NZ_LBMC01000058.1"/>
</dbReference>
<feature type="transmembrane region" description="Helical" evidence="7">
    <location>
        <begin position="84"/>
        <end position="110"/>
    </location>
</feature>
<feature type="domain" description="ABC transmembrane type-1" evidence="8">
    <location>
        <begin position="85"/>
        <end position="276"/>
    </location>
</feature>
<name>A0A1H2LW32_9ACTN</name>
<dbReference type="STRING" id="419479.SAMN04488563_6745"/>
<dbReference type="InterPro" id="IPR035906">
    <property type="entry name" value="MetI-like_sf"/>
</dbReference>
<dbReference type="GO" id="GO:0005886">
    <property type="term" value="C:plasma membrane"/>
    <property type="evidence" value="ECO:0007669"/>
    <property type="project" value="UniProtKB-SubCell"/>
</dbReference>
<dbReference type="Pfam" id="PF00528">
    <property type="entry name" value="BPD_transp_1"/>
    <property type="match status" value="1"/>
</dbReference>
<evidence type="ECO:0000259" key="8">
    <source>
        <dbReference type="PROSITE" id="PS50928"/>
    </source>
</evidence>
<feature type="transmembrane region" description="Helical" evidence="7">
    <location>
        <begin position="156"/>
        <end position="174"/>
    </location>
</feature>
<sequence>MTATTQAAVAAPRRRRRGPSGHTIAVYVACTLVSLVFVAPFAWMVLSSLKSTGEIYEFPPSILPQEWRWSNYSEAWNALPFDRFFLNSLIVSGVSTAGAVLTSSMAGYAFARLRFPGRDKIFLGYLATMMIPFPVLMVPLYIIMRSLSLVDSLASLILPAMFTAWGTFLMRQFIIGLPTELEEAARVDGAGFGRIYWQIVLPLITPVIATLGIFTFLWTWNEFLWPLIMINTMENKTLPVGLLAFQTLNPGRTPWHLIMAASTLSVLPLLLMFIVGQRYYVRGIAMTGVKG</sequence>
<evidence type="ECO:0000313" key="9">
    <source>
        <dbReference type="EMBL" id="SDU85220.1"/>
    </source>
</evidence>
<evidence type="ECO:0000256" key="2">
    <source>
        <dbReference type="ARBA" id="ARBA00022448"/>
    </source>
</evidence>
<evidence type="ECO:0000256" key="1">
    <source>
        <dbReference type="ARBA" id="ARBA00004651"/>
    </source>
</evidence>
<evidence type="ECO:0000313" key="10">
    <source>
        <dbReference type="Proteomes" id="UP000182977"/>
    </source>
</evidence>
<dbReference type="CDD" id="cd06261">
    <property type="entry name" value="TM_PBP2"/>
    <property type="match status" value="1"/>
</dbReference>
<proteinExistence type="inferred from homology"/>
<dbReference type="PANTHER" id="PTHR43744:SF12">
    <property type="entry name" value="ABC TRANSPORTER PERMEASE PROTEIN MG189-RELATED"/>
    <property type="match status" value="1"/>
</dbReference>
<evidence type="ECO:0000256" key="4">
    <source>
        <dbReference type="ARBA" id="ARBA00022692"/>
    </source>
</evidence>
<dbReference type="AlphaFoldDB" id="A0A1H2LW32"/>
<feature type="transmembrane region" description="Helical" evidence="7">
    <location>
        <begin position="255"/>
        <end position="276"/>
    </location>
</feature>
<dbReference type="EMBL" id="LT629791">
    <property type="protein sequence ID" value="SDU85220.1"/>
    <property type="molecule type" value="Genomic_DNA"/>
</dbReference>
<dbReference type="Gene3D" id="1.10.3720.10">
    <property type="entry name" value="MetI-like"/>
    <property type="match status" value="1"/>
</dbReference>
<dbReference type="PROSITE" id="PS50928">
    <property type="entry name" value="ABC_TM1"/>
    <property type="match status" value="1"/>
</dbReference>
<dbReference type="PANTHER" id="PTHR43744">
    <property type="entry name" value="ABC TRANSPORTER PERMEASE PROTEIN MG189-RELATED-RELATED"/>
    <property type="match status" value="1"/>
</dbReference>
<feature type="transmembrane region" description="Helical" evidence="7">
    <location>
        <begin position="195"/>
        <end position="220"/>
    </location>
</feature>
<keyword evidence="2 7" id="KW-0813">Transport</keyword>
<keyword evidence="10" id="KW-1185">Reference proteome</keyword>
<evidence type="ECO:0000256" key="7">
    <source>
        <dbReference type="RuleBase" id="RU363032"/>
    </source>
</evidence>
<evidence type="ECO:0000256" key="6">
    <source>
        <dbReference type="ARBA" id="ARBA00023136"/>
    </source>
</evidence>
<dbReference type="SUPFAM" id="SSF161098">
    <property type="entry name" value="MetI-like"/>
    <property type="match status" value="1"/>
</dbReference>
<keyword evidence="5 7" id="KW-1133">Transmembrane helix</keyword>
<gene>
    <name evidence="9" type="ORF">SAMN04488563_6745</name>
</gene>
<comment type="similarity">
    <text evidence="7">Belongs to the binding-protein-dependent transport system permease family.</text>
</comment>
<keyword evidence="6 7" id="KW-0472">Membrane</keyword>
<evidence type="ECO:0000256" key="5">
    <source>
        <dbReference type="ARBA" id="ARBA00022989"/>
    </source>
</evidence>
<dbReference type="Proteomes" id="UP000182977">
    <property type="component" value="Chromosome I"/>
</dbReference>
<dbReference type="GO" id="GO:0055085">
    <property type="term" value="P:transmembrane transport"/>
    <property type="evidence" value="ECO:0007669"/>
    <property type="project" value="InterPro"/>
</dbReference>
<organism evidence="9 10">
    <name type="scientific">Jiangella alkaliphila</name>
    <dbReference type="NCBI Taxonomy" id="419479"/>
    <lineage>
        <taxon>Bacteria</taxon>
        <taxon>Bacillati</taxon>
        <taxon>Actinomycetota</taxon>
        <taxon>Actinomycetes</taxon>
        <taxon>Jiangellales</taxon>
        <taxon>Jiangellaceae</taxon>
        <taxon>Jiangella</taxon>
    </lineage>
</organism>
<dbReference type="InterPro" id="IPR000515">
    <property type="entry name" value="MetI-like"/>
</dbReference>
<dbReference type="OrthoDB" id="3524874at2"/>
<keyword evidence="3" id="KW-1003">Cell membrane</keyword>
<evidence type="ECO:0000256" key="3">
    <source>
        <dbReference type="ARBA" id="ARBA00022475"/>
    </source>
</evidence>
<feature type="transmembrane region" description="Helical" evidence="7">
    <location>
        <begin position="24"/>
        <end position="46"/>
    </location>
</feature>
<accession>A0A1H2LW32</accession>
<protein>
    <submittedName>
        <fullName evidence="9">Carbohydrate ABC transporter membrane protein 2, CUT1 family</fullName>
    </submittedName>
</protein>
<reference evidence="10" key="1">
    <citation type="submission" date="2016-10" db="EMBL/GenBank/DDBJ databases">
        <authorList>
            <person name="Varghese N."/>
            <person name="Submissions S."/>
        </authorList>
    </citation>
    <scope>NUCLEOTIDE SEQUENCE [LARGE SCALE GENOMIC DNA]</scope>
    <source>
        <strain evidence="10">DSM 45079</strain>
    </source>
</reference>
<comment type="subcellular location">
    <subcellularLocation>
        <location evidence="1 7">Cell membrane</location>
        <topology evidence="1 7">Multi-pass membrane protein</topology>
    </subcellularLocation>
</comment>
<feature type="transmembrane region" description="Helical" evidence="7">
    <location>
        <begin position="122"/>
        <end position="144"/>
    </location>
</feature>